<dbReference type="InterPro" id="IPR028098">
    <property type="entry name" value="Glyco_trans_4-like_N"/>
</dbReference>
<protein>
    <submittedName>
        <fullName evidence="4">Glycosyl transferase, group 1</fullName>
    </submittedName>
</protein>
<dbReference type="AlphaFoldDB" id="Q01XE1"/>
<dbReference type="PANTHER" id="PTHR12526">
    <property type="entry name" value="GLYCOSYLTRANSFERASE"/>
    <property type="match status" value="1"/>
</dbReference>
<dbReference type="SUPFAM" id="SSF53756">
    <property type="entry name" value="UDP-Glycosyltransferase/glycogen phosphorylase"/>
    <property type="match status" value="1"/>
</dbReference>
<dbReference type="Gene3D" id="3.40.50.2000">
    <property type="entry name" value="Glycogen Phosphorylase B"/>
    <property type="match status" value="2"/>
</dbReference>
<dbReference type="eggNOG" id="COG0438">
    <property type="taxonomic scope" value="Bacteria"/>
</dbReference>
<dbReference type="PANTHER" id="PTHR12526:SF510">
    <property type="entry name" value="D-INOSITOL 3-PHOSPHATE GLYCOSYLTRANSFERASE"/>
    <property type="match status" value="1"/>
</dbReference>
<dbReference type="KEGG" id="sus:Acid_4715"/>
<name>Q01XE1_SOLUE</name>
<evidence type="ECO:0000313" key="4">
    <source>
        <dbReference type="EMBL" id="ABJ85674.1"/>
    </source>
</evidence>
<evidence type="ECO:0000256" key="2">
    <source>
        <dbReference type="ARBA" id="ARBA00022679"/>
    </source>
</evidence>
<proteinExistence type="predicted"/>
<organism evidence="4">
    <name type="scientific">Solibacter usitatus (strain Ellin6076)</name>
    <dbReference type="NCBI Taxonomy" id="234267"/>
    <lineage>
        <taxon>Bacteria</taxon>
        <taxon>Pseudomonadati</taxon>
        <taxon>Acidobacteriota</taxon>
        <taxon>Terriglobia</taxon>
        <taxon>Bryobacterales</taxon>
        <taxon>Solibacteraceae</taxon>
        <taxon>Candidatus Solibacter</taxon>
    </lineage>
</organism>
<dbReference type="InParanoid" id="Q01XE1"/>
<keyword evidence="1" id="KW-0328">Glycosyltransferase</keyword>
<dbReference type="CAZy" id="GT4">
    <property type="family name" value="Glycosyltransferase Family 4"/>
</dbReference>
<dbReference type="STRING" id="234267.Acid_4715"/>
<dbReference type="EMBL" id="CP000473">
    <property type="protein sequence ID" value="ABJ85674.1"/>
    <property type="molecule type" value="Genomic_DNA"/>
</dbReference>
<dbReference type="GO" id="GO:0016757">
    <property type="term" value="F:glycosyltransferase activity"/>
    <property type="evidence" value="ECO:0007669"/>
    <property type="project" value="UniProtKB-KW"/>
</dbReference>
<feature type="domain" description="Glycosyltransferase subfamily 4-like N-terminal" evidence="3">
    <location>
        <begin position="16"/>
        <end position="164"/>
    </location>
</feature>
<reference evidence="4" key="1">
    <citation type="submission" date="2006-10" db="EMBL/GenBank/DDBJ databases">
        <title>Complete sequence of Solibacter usitatus Ellin6076.</title>
        <authorList>
            <consortium name="US DOE Joint Genome Institute"/>
            <person name="Copeland A."/>
            <person name="Lucas S."/>
            <person name="Lapidus A."/>
            <person name="Barry K."/>
            <person name="Detter J.C."/>
            <person name="Glavina del Rio T."/>
            <person name="Hammon N."/>
            <person name="Israni S."/>
            <person name="Dalin E."/>
            <person name="Tice H."/>
            <person name="Pitluck S."/>
            <person name="Thompson L.S."/>
            <person name="Brettin T."/>
            <person name="Bruce D."/>
            <person name="Han C."/>
            <person name="Tapia R."/>
            <person name="Gilna P."/>
            <person name="Schmutz J."/>
            <person name="Larimer F."/>
            <person name="Land M."/>
            <person name="Hauser L."/>
            <person name="Kyrpides N."/>
            <person name="Mikhailova N."/>
            <person name="Janssen P.H."/>
            <person name="Kuske C.R."/>
            <person name="Richardson P."/>
        </authorList>
    </citation>
    <scope>NUCLEOTIDE SEQUENCE</scope>
    <source>
        <strain evidence="4">Ellin6076</strain>
    </source>
</reference>
<dbReference type="Pfam" id="PF13692">
    <property type="entry name" value="Glyco_trans_1_4"/>
    <property type="match status" value="1"/>
</dbReference>
<evidence type="ECO:0000259" key="3">
    <source>
        <dbReference type="Pfam" id="PF13439"/>
    </source>
</evidence>
<evidence type="ECO:0000256" key="1">
    <source>
        <dbReference type="ARBA" id="ARBA00022676"/>
    </source>
</evidence>
<dbReference type="Pfam" id="PF13439">
    <property type="entry name" value="Glyco_transf_4"/>
    <property type="match status" value="1"/>
</dbReference>
<dbReference type="HOGENOM" id="CLU_054222_0_0_0"/>
<dbReference type="CDD" id="cd03801">
    <property type="entry name" value="GT4_PimA-like"/>
    <property type="match status" value="1"/>
</dbReference>
<keyword evidence="2 4" id="KW-0808">Transferase</keyword>
<accession>Q01XE1</accession>
<sequence length="400" mass="43559">MRILLTANASYVPPRGGATRSNLIWMDQMAGAGHACRIVCGATGEGAELRFHASIAVFAVEDPGRRVQVLRQQIREFHPDWVLVSSEDLGHGLLREARHSAPGRVVYLAHTPQFFPFGPASWNPDGEGTALVKDAAGVVAIGSHMADYIARSLGREAVVIHPPIYGAGPFADYGDFEGGLVTMINPCAVKGLSIFLETAARMRDVEFAVVPGWGTTGDDRRALERLANVRILPNARDIDEVLARTRVLLMPSLWYEGFGLIVMESMLRGIPVVASDSGGLVEAKQGTGYVIPVHTIERYEPVFDEHAMPRPVVRDNDATPWVEALRELLGDRAAYQRESRASRTAAERFVGTLDAAALEHYLASLAPRTASPAAGATIESLSPEKRALLLERLRKRKAEQ</sequence>
<gene>
    <name evidence="4" type="ordered locus">Acid_4715</name>
</gene>